<dbReference type="InterPro" id="IPR036259">
    <property type="entry name" value="MFS_trans_sf"/>
</dbReference>
<feature type="transmembrane region" description="Helical" evidence="6">
    <location>
        <begin position="257"/>
        <end position="275"/>
    </location>
</feature>
<feature type="transmembrane region" description="Helical" evidence="6">
    <location>
        <begin position="154"/>
        <end position="176"/>
    </location>
</feature>
<feature type="transmembrane region" description="Helical" evidence="6">
    <location>
        <begin position="61"/>
        <end position="81"/>
    </location>
</feature>
<dbReference type="PANTHER" id="PTHR19432">
    <property type="entry name" value="SUGAR TRANSPORTER"/>
    <property type="match status" value="1"/>
</dbReference>
<feature type="transmembrane region" description="Helical" evidence="6">
    <location>
        <begin position="196"/>
        <end position="214"/>
    </location>
</feature>
<evidence type="ECO:0000256" key="5">
    <source>
        <dbReference type="ARBA" id="ARBA00023136"/>
    </source>
</evidence>
<dbReference type="Pfam" id="PF07690">
    <property type="entry name" value="MFS_1"/>
    <property type="match status" value="2"/>
</dbReference>
<name>A0ABS8AI42_9BACT</name>
<keyword evidence="3 6" id="KW-0812">Transmembrane</keyword>
<evidence type="ECO:0000256" key="6">
    <source>
        <dbReference type="SAM" id="Phobius"/>
    </source>
</evidence>
<feature type="transmembrane region" description="Helical" evidence="6">
    <location>
        <begin position="496"/>
        <end position="514"/>
    </location>
</feature>
<keyword evidence="2" id="KW-0813">Transport</keyword>
<dbReference type="PANTHER" id="PTHR19432:SF35">
    <property type="entry name" value="SOLUTE CARRIER FAMILY 45 MEMBER 3 ISOFORM X1"/>
    <property type="match status" value="1"/>
</dbReference>
<feature type="transmembrane region" description="Helical" evidence="6">
    <location>
        <begin position="93"/>
        <end position="110"/>
    </location>
</feature>
<keyword evidence="5 6" id="KW-0472">Membrane</keyword>
<accession>A0ABS8AI42</accession>
<comment type="caution">
    <text evidence="7">The sequence shown here is derived from an EMBL/GenBank/DDBJ whole genome shotgun (WGS) entry which is preliminary data.</text>
</comment>
<feature type="transmembrane region" description="Helical" evidence="6">
    <location>
        <begin position="404"/>
        <end position="422"/>
    </location>
</feature>
<evidence type="ECO:0000313" key="7">
    <source>
        <dbReference type="EMBL" id="MCB2380113.1"/>
    </source>
</evidence>
<feature type="transmembrane region" description="Helical" evidence="6">
    <location>
        <begin position="428"/>
        <end position="449"/>
    </location>
</feature>
<evidence type="ECO:0000256" key="4">
    <source>
        <dbReference type="ARBA" id="ARBA00022989"/>
    </source>
</evidence>
<comment type="subcellular location">
    <subcellularLocation>
        <location evidence="1">Membrane</location>
        <topology evidence="1">Multi-pass membrane protein</topology>
    </subcellularLocation>
</comment>
<protein>
    <submittedName>
        <fullName evidence="7">MFS transporter</fullName>
    </submittedName>
</protein>
<dbReference type="InterPro" id="IPR011701">
    <property type="entry name" value="MFS"/>
</dbReference>
<dbReference type="EMBL" id="JAJADQ010000014">
    <property type="protein sequence ID" value="MCB2380113.1"/>
    <property type="molecule type" value="Genomic_DNA"/>
</dbReference>
<keyword evidence="8" id="KW-1185">Reference proteome</keyword>
<evidence type="ECO:0000256" key="1">
    <source>
        <dbReference type="ARBA" id="ARBA00004141"/>
    </source>
</evidence>
<dbReference type="RefSeq" id="WP_226189793.1">
    <property type="nucleotide sequence ID" value="NZ_JAJADQ010000014.1"/>
</dbReference>
<dbReference type="Proteomes" id="UP001165297">
    <property type="component" value="Unassembled WGS sequence"/>
</dbReference>
<evidence type="ECO:0000313" key="8">
    <source>
        <dbReference type="Proteomes" id="UP001165297"/>
    </source>
</evidence>
<feature type="transmembrane region" description="Helical" evidence="6">
    <location>
        <begin position="461"/>
        <end position="484"/>
    </location>
</feature>
<dbReference type="Gene3D" id="1.20.1250.20">
    <property type="entry name" value="MFS general substrate transporter like domains"/>
    <property type="match status" value="2"/>
</dbReference>
<organism evidence="7 8">
    <name type="scientific">Hymenobacter nitidus</name>
    <dbReference type="NCBI Taxonomy" id="2880929"/>
    <lineage>
        <taxon>Bacteria</taxon>
        <taxon>Pseudomonadati</taxon>
        <taxon>Bacteroidota</taxon>
        <taxon>Cytophagia</taxon>
        <taxon>Cytophagales</taxon>
        <taxon>Hymenobacteraceae</taxon>
        <taxon>Hymenobacter</taxon>
    </lineage>
</organism>
<proteinExistence type="predicted"/>
<dbReference type="SUPFAM" id="SSF103473">
    <property type="entry name" value="MFS general substrate transporter"/>
    <property type="match status" value="2"/>
</dbReference>
<gene>
    <name evidence="7" type="ORF">LGH70_21135</name>
</gene>
<evidence type="ECO:0000256" key="3">
    <source>
        <dbReference type="ARBA" id="ARBA00022692"/>
    </source>
</evidence>
<sequence length="542" mass="59994">MATSVAATPTGDTRQKPRLSFWQIWNMSFGFLGIQFGFELQNNNISRIFETLGANKDDIPILWIAAPLTGLVVQPIIGYFSDRTWHPYWGRRRPFFLIGAILATLALFVMPNSSVLWMAGSMLWILDASINISMEPFRAFVGDKLPSEQRTRGFAMQSFFIGVGSVIAAALPWIFNNWFQLSNTAPSGEIPPSVKWSFYAGGVAFILAVMYTVFTSKETPPENMEEFRRENAQVGILDGLKESFMGIFKMPTAMRQLAIVQFFTWFALFSMWIYSTNAVTSNIYNMKVDTGLYNRVAGFIAEASTRATDGKAQKELSSLQGDIREINQFQADQPDKILTLNLASYYLTHAQPSAADQTELKRVQQQYNDGADWLSLASSVRNGVAAIFAFVIPLIAARTSRRRTHMLCLLIGGLGLLSLKLITNPDLIMVSMAMVGIAWASILSMPYAILAGSLPANKMGYYMGVFNFFIVIPQIVAATILGWATMHLFNGNTLNTIALGGASMIAAGLFTLWVKDNDDVHPSLQITDSPGYDTPVATIPRT</sequence>
<feature type="transmembrane region" description="Helical" evidence="6">
    <location>
        <begin position="24"/>
        <end position="41"/>
    </location>
</feature>
<keyword evidence="4 6" id="KW-1133">Transmembrane helix</keyword>
<evidence type="ECO:0000256" key="2">
    <source>
        <dbReference type="ARBA" id="ARBA00022448"/>
    </source>
</evidence>
<reference evidence="7" key="1">
    <citation type="submission" date="2021-10" db="EMBL/GenBank/DDBJ databases">
        <authorList>
            <person name="Dean J.D."/>
            <person name="Kim M.K."/>
            <person name="Newey C.N."/>
            <person name="Stoker T.S."/>
            <person name="Thompson D.W."/>
            <person name="Grose J.H."/>
        </authorList>
    </citation>
    <scope>NUCLEOTIDE SEQUENCE</scope>
    <source>
        <strain evidence="7">BT635</strain>
    </source>
</reference>